<sequence>MNDKYGKFHFKIESLLEEKSISKNKLCKDMDILRPNLNKYCRDEVQRFDSLFLSKLCHYFNCTIGDIMEYIPPEDDNN</sequence>
<proteinExistence type="predicted"/>
<keyword evidence="3" id="KW-1185">Reference proteome</keyword>
<evidence type="ECO:0000259" key="1">
    <source>
        <dbReference type="Pfam" id="PF13443"/>
    </source>
</evidence>
<dbReference type="GeneID" id="78230036"/>
<dbReference type="InterPro" id="IPR010982">
    <property type="entry name" value="Lambda_DNA-bd_dom_sf"/>
</dbReference>
<reference evidence="2 3" key="1">
    <citation type="submission" date="2010-12" db="EMBL/GenBank/DDBJ databases">
        <title>The Genome Sequence of Coprobacillus sp. strain 29_1.</title>
        <authorList>
            <consortium name="The Broad Institute Genome Sequencing Platform"/>
            <person name="Earl A."/>
            <person name="Ward D."/>
            <person name="Feldgarden M."/>
            <person name="Gevers D."/>
            <person name="Daigneault M."/>
            <person name="Sibley C.D."/>
            <person name="White A."/>
            <person name="Strauss J."/>
            <person name="Allen-Vercoe E."/>
            <person name="Young S.K."/>
            <person name="Zeng Q."/>
            <person name="Gargeya S."/>
            <person name="Fitzgerald M."/>
            <person name="Haas B."/>
            <person name="Abouelleil A."/>
            <person name="Alvarado L."/>
            <person name="Arachchi H.M."/>
            <person name="Berlin A."/>
            <person name="Brown A."/>
            <person name="Chapman S.B."/>
            <person name="Chen Z."/>
            <person name="Dunbar C."/>
            <person name="Freedman E."/>
            <person name="Gearin G."/>
            <person name="Gellesch M."/>
            <person name="Goldberg J."/>
            <person name="Griggs A."/>
            <person name="Gujja S."/>
            <person name="Heilman E."/>
            <person name="Heiman D."/>
            <person name="Howarth C."/>
            <person name="Larson L."/>
            <person name="Lui A."/>
            <person name="MacDonald P.J.P."/>
            <person name="Mehta T."/>
            <person name="Montmayeur A."/>
            <person name="Murphy C."/>
            <person name="Neiman D."/>
            <person name="Pearson M."/>
            <person name="Priest M."/>
            <person name="Roberts A."/>
            <person name="Saif S."/>
            <person name="Shea T."/>
            <person name="Shenoy N."/>
            <person name="Sisk P."/>
            <person name="Stolte C."/>
            <person name="Sykes S."/>
            <person name="White J."/>
            <person name="Yandava C."/>
            <person name="Nusbaum C."/>
            <person name="Birren B."/>
        </authorList>
    </citation>
    <scope>NUCLEOTIDE SEQUENCE [LARGE SCALE GENOMIC DNA]</scope>
    <source>
        <strain evidence="2 3">29_1</strain>
    </source>
</reference>
<dbReference type="OrthoDB" id="9805309at2"/>
<accession>E7GBF8</accession>
<comment type="caution">
    <text evidence="2">The sequence shown here is derived from an EMBL/GenBank/DDBJ whole genome shotgun (WGS) entry which is preliminary data.</text>
</comment>
<dbReference type="AlphaFoldDB" id="E7GBF8"/>
<dbReference type="Proteomes" id="UP000003157">
    <property type="component" value="Unassembled WGS sequence"/>
</dbReference>
<dbReference type="SUPFAM" id="SSF47413">
    <property type="entry name" value="lambda repressor-like DNA-binding domains"/>
    <property type="match status" value="1"/>
</dbReference>
<dbReference type="eggNOG" id="ENOG5033BNG">
    <property type="taxonomic scope" value="Bacteria"/>
</dbReference>
<dbReference type="Pfam" id="PF13443">
    <property type="entry name" value="HTH_26"/>
    <property type="match status" value="1"/>
</dbReference>
<feature type="domain" description="HTH cro/C1-type" evidence="1">
    <location>
        <begin position="11"/>
        <end position="72"/>
    </location>
</feature>
<evidence type="ECO:0000313" key="3">
    <source>
        <dbReference type="Proteomes" id="UP000003157"/>
    </source>
</evidence>
<dbReference type="EMBL" id="ADKX01000034">
    <property type="protein sequence ID" value="EFW04693.1"/>
    <property type="molecule type" value="Genomic_DNA"/>
</dbReference>
<protein>
    <recommendedName>
        <fullName evidence="1">HTH cro/C1-type domain-containing protein</fullName>
    </recommendedName>
</protein>
<evidence type="ECO:0000313" key="2">
    <source>
        <dbReference type="EMBL" id="EFW04693.1"/>
    </source>
</evidence>
<dbReference type="STRING" id="100884.GCA_000269565_02202"/>
<dbReference type="InterPro" id="IPR001387">
    <property type="entry name" value="Cro/C1-type_HTH"/>
</dbReference>
<organism evidence="2 3">
    <name type="scientific">Coprobacillus cateniformis</name>
    <dbReference type="NCBI Taxonomy" id="100884"/>
    <lineage>
        <taxon>Bacteria</taxon>
        <taxon>Bacillati</taxon>
        <taxon>Bacillota</taxon>
        <taxon>Erysipelotrichia</taxon>
        <taxon>Erysipelotrichales</taxon>
        <taxon>Coprobacillaceae</taxon>
        <taxon>Coprobacillus</taxon>
    </lineage>
</organism>
<dbReference type="RefSeq" id="WP_008789199.1">
    <property type="nucleotide sequence ID" value="NZ_AKCB01000001.1"/>
</dbReference>
<dbReference type="Gene3D" id="1.10.260.40">
    <property type="entry name" value="lambda repressor-like DNA-binding domains"/>
    <property type="match status" value="1"/>
</dbReference>
<dbReference type="HOGENOM" id="CLU_066192_31_2_9"/>
<dbReference type="GO" id="GO:0003677">
    <property type="term" value="F:DNA binding"/>
    <property type="evidence" value="ECO:0007669"/>
    <property type="project" value="InterPro"/>
</dbReference>
<name>E7GBF8_9FIRM</name>
<gene>
    <name evidence="2" type="ORF">HMPREF9488_02099</name>
</gene>